<keyword evidence="3" id="KW-0808">Transferase</keyword>
<evidence type="ECO:0000256" key="3">
    <source>
        <dbReference type="ARBA" id="ARBA00022679"/>
    </source>
</evidence>
<reference evidence="10" key="1">
    <citation type="submission" date="2019-08" db="EMBL/GenBank/DDBJ databases">
        <authorList>
            <person name="Kucharzyk K."/>
            <person name="Murdoch R.W."/>
            <person name="Higgins S."/>
            <person name="Loffler F."/>
        </authorList>
    </citation>
    <scope>NUCLEOTIDE SEQUENCE</scope>
</reference>
<dbReference type="Pfam" id="PF12161">
    <property type="entry name" value="HsdM_N"/>
    <property type="match status" value="1"/>
</dbReference>
<evidence type="ECO:0000256" key="7">
    <source>
        <dbReference type="SAM" id="MobiDB-lite"/>
    </source>
</evidence>
<dbReference type="PANTHER" id="PTHR42933">
    <property type="entry name" value="SLR6095 PROTEIN"/>
    <property type="match status" value="1"/>
</dbReference>
<dbReference type="Gene3D" id="1.20.1260.30">
    <property type="match status" value="1"/>
</dbReference>
<dbReference type="SUPFAM" id="SSF53335">
    <property type="entry name" value="S-adenosyl-L-methionine-dependent methyltransferases"/>
    <property type="match status" value="1"/>
</dbReference>
<dbReference type="AlphaFoldDB" id="A0A644WV52"/>
<dbReference type="GO" id="GO:0008170">
    <property type="term" value="F:N-methyltransferase activity"/>
    <property type="evidence" value="ECO:0007669"/>
    <property type="project" value="InterPro"/>
</dbReference>
<dbReference type="GO" id="GO:0032259">
    <property type="term" value="P:methylation"/>
    <property type="evidence" value="ECO:0007669"/>
    <property type="project" value="UniProtKB-KW"/>
</dbReference>
<feature type="domain" description="N6 adenine-specific DNA methyltransferase N-terminal" evidence="9">
    <location>
        <begin position="12"/>
        <end position="137"/>
    </location>
</feature>
<evidence type="ECO:0000259" key="9">
    <source>
        <dbReference type="Pfam" id="PF12161"/>
    </source>
</evidence>
<dbReference type="GO" id="GO:0009007">
    <property type="term" value="F:site-specific DNA-methyltransferase (adenine-specific) activity"/>
    <property type="evidence" value="ECO:0007669"/>
    <property type="project" value="UniProtKB-EC"/>
</dbReference>
<gene>
    <name evidence="10" type="ORF">SDC9_53989</name>
</gene>
<dbReference type="GO" id="GO:0003677">
    <property type="term" value="F:DNA binding"/>
    <property type="evidence" value="ECO:0007669"/>
    <property type="project" value="InterPro"/>
</dbReference>
<evidence type="ECO:0000256" key="2">
    <source>
        <dbReference type="ARBA" id="ARBA00022603"/>
    </source>
</evidence>
<evidence type="ECO:0000256" key="4">
    <source>
        <dbReference type="ARBA" id="ARBA00022691"/>
    </source>
</evidence>
<dbReference type="Pfam" id="PF02384">
    <property type="entry name" value="N6_Mtase"/>
    <property type="match status" value="1"/>
</dbReference>
<dbReference type="InterPro" id="IPR003356">
    <property type="entry name" value="DNA_methylase_A-5"/>
</dbReference>
<sequence length="553" mass="62894">MALTNGQTRETLASDMWQACKILRRDNNCGGVMEYIEHLAWLLFLRFLDAQEEIWQSEAALEGKTYQRILEGDLAWTNWARKDWPADDLIQFVHTRLIPSLQSLHGDPFRETISSIFSERNVVVCASGYNLKDVLKLVDEIDFLNQDDVYTVSHVYETLLKRLGNENKVAGEFYTPRPIIRFMVEVIDPQLGETVYDPACGSGGFLAAAFDHIRSHNPERTIEQDTFLQTQTFYGNEKKAVPALLGMMNLALHGVTAPKLRRRNTLEEPMKTTPSERFDVVLTNPPFGGTENDAVQDNFPVKSNATELLFIEHIMKKLKSSVGKRCAMVVPEGTLFGGGSFATVKKDLLEQFNLFMVVSLPPGSFAPYADVKTALLFFERPGPTQEVLYYELPIPEGLKKFSKGSPIGDEHFEELRQVWQRWNQYRKHGGDRPFGLAAELREQWRVHRLWEAYRNDTTGKVSRPEPNAGDSEVSIKAHQAEGPKPTDYVNAWVDTCDEIRNINFDLSSSNPHRSSEQDIPKPWEITASLQERIRELSSVIDDLHMKLNNGEGE</sequence>
<dbReference type="InterPro" id="IPR051537">
    <property type="entry name" value="DNA_Adenine_Mtase"/>
</dbReference>
<name>A0A644WV52_9ZZZZ</name>
<dbReference type="InterPro" id="IPR022749">
    <property type="entry name" value="D12N6_MeTrfase_N"/>
</dbReference>
<evidence type="ECO:0000259" key="8">
    <source>
        <dbReference type="Pfam" id="PF02384"/>
    </source>
</evidence>
<evidence type="ECO:0000313" key="10">
    <source>
        <dbReference type="EMBL" id="MPM07682.1"/>
    </source>
</evidence>
<organism evidence="10">
    <name type="scientific">bioreactor metagenome</name>
    <dbReference type="NCBI Taxonomy" id="1076179"/>
    <lineage>
        <taxon>unclassified sequences</taxon>
        <taxon>metagenomes</taxon>
        <taxon>ecological metagenomes</taxon>
    </lineage>
</organism>
<dbReference type="Gene3D" id="3.40.50.150">
    <property type="entry name" value="Vaccinia Virus protein VP39"/>
    <property type="match status" value="1"/>
</dbReference>
<comment type="catalytic activity">
    <reaction evidence="6">
        <text>a 2'-deoxyadenosine in DNA + S-adenosyl-L-methionine = an N(6)-methyl-2'-deoxyadenosine in DNA + S-adenosyl-L-homocysteine + H(+)</text>
        <dbReference type="Rhea" id="RHEA:15197"/>
        <dbReference type="Rhea" id="RHEA-COMP:12418"/>
        <dbReference type="Rhea" id="RHEA-COMP:12419"/>
        <dbReference type="ChEBI" id="CHEBI:15378"/>
        <dbReference type="ChEBI" id="CHEBI:57856"/>
        <dbReference type="ChEBI" id="CHEBI:59789"/>
        <dbReference type="ChEBI" id="CHEBI:90615"/>
        <dbReference type="ChEBI" id="CHEBI:90616"/>
        <dbReference type="EC" id="2.1.1.72"/>
    </reaction>
</comment>
<dbReference type="InterPro" id="IPR038333">
    <property type="entry name" value="T1MK-like_N_sf"/>
</dbReference>
<proteinExistence type="predicted"/>
<evidence type="ECO:0000256" key="1">
    <source>
        <dbReference type="ARBA" id="ARBA00011900"/>
    </source>
</evidence>
<dbReference type="InterPro" id="IPR002052">
    <property type="entry name" value="DNA_methylase_N6_adenine_CS"/>
</dbReference>
<dbReference type="InterPro" id="IPR029063">
    <property type="entry name" value="SAM-dependent_MTases_sf"/>
</dbReference>
<protein>
    <recommendedName>
        <fullName evidence="1">site-specific DNA-methyltransferase (adenine-specific)</fullName>
        <ecNumber evidence="1">2.1.1.72</ecNumber>
    </recommendedName>
</protein>
<comment type="caution">
    <text evidence="10">The sequence shown here is derived from an EMBL/GenBank/DDBJ whole genome shotgun (WGS) entry which is preliminary data.</text>
</comment>
<keyword evidence="5" id="KW-0680">Restriction system</keyword>
<keyword evidence="4" id="KW-0949">S-adenosyl-L-methionine</keyword>
<dbReference type="PROSITE" id="PS00092">
    <property type="entry name" value="N6_MTASE"/>
    <property type="match status" value="1"/>
</dbReference>
<dbReference type="PRINTS" id="PR00507">
    <property type="entry name" value="N12N6MTFRASE"/>
</dbReference>
<dbReference type="EC" id="2.1.1.72" evidence="1"/>
<accession>A0A644WV52</accession>
<feature type="domain" description="DNA methylase adenine-specific" evidence="8">
    <location>
        <begin position="151"/>
        <end position="425"/>
    </location>
</feature>
<feature type="region of interest" description="Disordered" evidence="7">
    <location>
        <begin position="458"/>
        <end position="486"/>
    </location>
</feature>
<dbReference type="PANTHER" id="PTHR42933:SF4">
    <property type="entry name" value="TYPE I RESTRICTION ENZYME ECOKI METHYLASE SUBUNIT"/>
    <property type="match status" value="1"/>
</dbReference>
<dbReference type="GO" id="GO:0009307">
    <property type="term" value="P:DNA restriction-modification system"/>
    <property type="evidence" value="ECO:0007669"/>
    <property type="project" value="UniProtKB-KW"/>
</dbReference>
<keyword evidence="2" id="KW-0489">Methyltransferase</keyword>
<dbReference type="EMBL" id="VSSQ01001364">
    <property type="protein sequence ID" value="MPM07682.1"/>
    <property type="molecule type" value="Genomic_DNA"/>
</dbReference>
<evidence type="ECO:0000256" key="6">
    <source>
        <dbReference type="ARBA" id="ARBA00047942"/>
    </source>
</evidence>
<evidence type="ECO:0000256" key="5">
    <source>
        <dbReference type="ARBA" id="ARBA00022747"/>
    </source>
</evidence>